<name>W4VIU0_9BACI</name>
<protein>
    <recommendedName>
        <fullName evidence="3">Tyr recombinase domain-containing protein</fullName>
    </recommendedName>
</protein>
<proteinExistence type="predicted"/>
<comment type="caution">
    <text evidence="1">The sequence shown here is derived from an EMBL/GenBank/DDBJ whole genome shotgun (WGS) entry which is preliminary data.</text>
</comment>
<dbReference type="RefSeq" id="WP_035722797.1">
    <property type="nucleotide sequence ID" value="NZ_BAVS01000006.1"/>
</dbReference>
<dbReference type="EMBL" id="BAVS01000006">
    <property type="protein sequence ID" value="GAE92733.1"/>
    <property type="molecule type" value="Genomic_DNA"/>
</dbReference>
<dbReference type="Proteomes" id="UP000019102">
    <property type="component" value="Unassembled WGS sequence"/>
</dbReference>
<dbReference type="AlphaFoldDB" id="W4VIU0"/>
<sequence length="168" mass="19587">MGLERDCIVSIDDSGKFGTIKYYSKTSGREYKTEVFMIEHIRLIQKALKLSQFVYEKADSTFKKYIFICNHAYFDNKVIKIQSRFITLFKAISNYLYHQGKIKVQYTPNNLRHTYIERAWQMVEDGLVSTLEVGVITGNTASVAGKHYRNRDNTKRYVEALYGGYYIG</sequence>
<keyword evidence="2" id="KW-1185">Reference proteome</keyword>
<accession>W4VIU0</accession>
<dbReference type="STRING" id="1298598.JCM21714_1747"/>
<reference evidence="1 2" key="1">
    <citation type="journal article" date="2014" name="Genome Announc.">
        <title>Draft Genome Sequence of the Boron-Tolerant and Moderately Halotolerant Bacterium Gracilibacillus boraciitolerans JCM 21714T.</title>
        <authorList>
            <person name="Ahmed I."/>
            <person name="Oshima K."/>
            <person name="Suda W."/>
            <person name="Kitamura K."/>
            <person name="Iida T."/>
            <person name="Ohmori Y."/>
            <person name="Fujiwara T."/>
            <person name="Hattori M."/>
            <person name="Ohkuma M."/>
        </authorList>
    </citation>
    <scope>NUCLEOTIDE SEQUENCE [LARGE SCALE GENOMIC DNA]</scope>
    <source>
        <strain evidence="1 2">JCM 21714</strain>
    </source>
</reference>
<dbReference type="OrthoDB" id="2088263at2"/>
<evidence type="ECO:0000313" key="2">
    <source>
        <dbReference type="Proteomes" id="UP000019102"/>
    </source>
</evidence>
<organism evidence="1 2">
    <name type="scientific">Gracilibacillus boraciitolerans JCM 21714</name>
    <dbReference type="NCBI Taxonomy" id="1298598"/>
    <lineage>
        <taxon>Bacteria</taxon>
        <taxon>Bacillati</taxon>
        <taxon>Bacillota</taxon>
        <taxon>Bacilli</taxon>
        <taxon>Bacillales</taxon>
        <taxon>Bacillaceae</taxon>
        <taxon>Gracilibacillus</taxon>
    </lineage>
</organism>
<evidence type="ECO:0000313" key="1">
    <source>
        <dbReference type="EMBL" id="GAE92733.1"/>
    </source>
</evidence>
<evidence type="ECO:0008006" key="3">
    <source>
        <dbReference type="Google" id="ProtNLM"/>
    </source>
</evidence>
<gene>
    <name evidence="1" type="ORF">JCM21714_1747</name>
</gene>